<keyword evidence="3" id="KW-1185">Reference proteome</keyword>
<dbReference type="Pfam" id="PF11454">
    <property type="entry name" value="DUF3016"/>
    <property type="match status" value="1"/>
</dbReference>
<organism evidence="2 3">
    <name type="scientific">Thalassotalea fonticola</name>
    <dbReference type="NCBI Taxonomy" id="3065649"/>
    <lineage>
        <taxon>Bacteria</taxon>
        <taxon>Pseudomonadati</taxon>
        <taxon>Pseudomonadota</taxon>
        <taxon>Gammaproteobacteria</taxon>
        <taxon>Alteromonadales</taxon>
        <taxon>Colwelliaceae</taxon>
        <taxon>Thalassotalea</taxon>
    </lineage>
</organism>
<gene>
    <name evidence="2" type="ORF">RI844_09335</name>
</gene>
<reference evidence="2 3" key="1">
    <citation type="submission" date="2023-09" db="EMBL/GenBank/DDBJ databases">
        <authorList>
            <person name="Qi X."/>
        </authorList>
    </citation>
    <scope>NUCLEOTIDE SEQUENCE [LARGE SCALE GENOMIC DNA]</scope>
    <source>
        <strain evidence="2 3">S1-1</strain>
    </source>
</reference>
<proteinExistence type="predicted"/>
<feature type="signal peptide" evidence="1">
    <location>
        <begin position="1"/>
        <end position="19"/>
    </location>
</feature>
<dbReference type="Proteomes" id="UP001301442">
    <property type="component" value="Chromosome"/>
</dbReference>
<sequence length="166" mass="18564">MKKLLTLILTMLLASCSSTIEKPETVSATDGLATVTLINPRDFSDIDTGNSGIQSDFEQSVANKLAEALADHFKEADVTIDITFTDIDLAGETRYNMQEIRVLKDLYIPRMSFEYVIKDAAGNVMLADKVDIKDMSYLSNSLFGREANSLIGYDKRMLIEYFEKVL</sequence>
<dbReference type="RefSeq" id="WP_348398176.1">
    <property type="nucleotide sequence ID" value="NZ_CP136600.1"/>
</dbReference>
<dbReference type="EMBL" id="CP136600">
    <property type="protein sequence ID" value="WOH39410.1"/>
    <property type="molecule type" value="Genomic_DNA"/>
</dbReference>
<evidence type="ECO:0000313" key="3">
    <source>
        <dbReference type="Proteomes" id="UP001301442"/>
    </source>
</evidence>
<dbReference type="PROSITE" id="PS51257">
    <property type="entry name" value="PROKAR_LIPOPROTEIN"/>
    <property type="match status" value="1"/>
</dbReference>
<protein>
    <submittedName>
        <fullName evidence="2">DUF3016 domain-containing protein</fullName>
    </submittedName>
</protein>
<feature type="chain" id="PRO_5045466823" evidence="1">
    <location>
        <begin position="20"/>
        <end position="166"/>
    </location>
</feature>
<dbReference type="InterPro" id="IPR021557">
    <property type="entry name" value="DUF3016"/>
</dbReference>
<evidence type="ECO:0000256" key="1">
    <source>
        <dbReference type="SAM" id="SignalP"/>
    </source>
</evidence>
<evidence type="ECO:0000313" key="2">
    <source>
        <dbReference type="EMBL" id="WOH39410.1"/>
    </source>
</evidence>
<name>A0ABZ0GUS0_9GAMM</name>
<keyword evidence="1" id="KW-0732">Signal</keyword>
<accession>A0ABZ0GUS0</accession>